<organism evidence="1 2">
    <name type="scientific">Roseateles toxinivorans</name>
    <dbReference type="NCBI Taxonomy" id="270368"/>
    <lineage>
        <taxon>Bacteria</taxon>
        <taxon>Pseudomonadati</taxon>
        <taxon>Pseudomonadota</taxon>
        <taxon>Betaproteobacteria</taxon>
        <taxon>Burkholderiales</taxon>
        <taxon>Sphaerotilaceae</taxon>
        <taxon>Roseateles</taxon>
    </lineage>
</organism>
<gene>
    <name evidence="1" type="ORF">DES47_10753</name>
</gene>
<dbReference type="AlphaFoldDB" id="A0A4R6QIE1"/>
<reference evidence="1 2" key="1">
    <citation type="submission" date="2019-03" db="EMBL/GenBank/DDBJ databases">
        <title>Genomic Encyclopedia of Type Strains, Phase IV (KMG-IV): sequencing the most valuable type-strain genomes for metagenomic binning, comparative biology and taxonomic classification.</title>
        <authorList>
            <person name="Goeker M."/>
        </authorList>
    </citation>
    <scope>NUCLEOTIDE SEQUENCE [LARGE SCALE GENOMIC DNA]</scope>
    <source>
        <strain evidence="1 2">DSM 16998</strain>
    </source>
</reference>
<dbReference type="RefSeq" id="WP_279537345.1">
    <property type="nucleotide sequence ID" value="NZ_SNXS01000007.1"/>
</dbReference>
<sequence>MNTTQITTLELHAAPTIVEALSIDELAVREEYAACCTIVK</sequence>
<keyword evidence="2" id="KW-1185">Reference proteome</keyword>
<protein>
    <submittedName>
        <fullName evidence="1">Uncharacterized protein</fullName>
    </submittedName>
</protein>
<comment type="caution">
    <text evidence="1">The sequence shown here is derived from an EMBL/GenBank/DDBJ whole genome shotgun (WGS) entry which is preliminary data.</text>
</comment>
<accession>A0A4R6QIE1</accession>
<evidence type="ECO:0000313" key="2">
    <source>
        <dbReference type="Proteomes" id="UP000295361"/>
    </source>
</evidence>
<dbReference type="InParanoid" id="A0A4R6QIE1"/>
<name>A0A4R6QIE1_9BURK</name>
<evidence type="ECO:0000313" key="1">
    <source>
        <dbReference type="EMBL" id="TDP62475.1"/>
    </source>
</evidence>
<proteinExistence type="predicted"/>
<dbReference type="Proteomes" id="UP000295361">
    <property type="component" value="Unassembled WGS sequence"/>
</dbReference>
<dbReference type="EMBL" id="SNXS01000007">
    <property type="protein sequence ID" value="TDP62475.1"/>
    <property type="molecule type" value="Genomic_DNA"/>
</dbReference>